<dbReference type="Pfam" id="PF12704">
    <property type="entry name" value="MacB_PCD"/>
    <property type="match status" value="1"/>
</dbReference>
<evidence type="ECO:0000256" key="4">
    <source>
        <dbReference type="ARBA" id="ARBA00022692"/>
    </source>
</evidence>
<evidence type="ECO:0000259" key="9">
    <source>
        <dbReference type="Pfam" id="PF12704"/>
    </source>
</evidence>
<feature type="transmembrane region" description="Helical" evidence="7">
    <location>
        <begin position="332"/>
        <end position="355"/>
    </location>
</feature>
<comment type="similarity">
    <text evidence="2">Belongs to the ABC-4 integral membrane protein family. LolC/E subfamily.</text>
</comment>
<evidence type="ECO:0000256" key="1">
    <source>
        <dbReference type="ARBA" id="ARBA00004651"/>
    </source>
</evidence>
<dbReference type="InterPro" id="IPR051447">
    <property type="entry name" value="Lipoprotein-release_system"/>
</dbReference>
<evidence type="ECO:0000313" key="11">
    <source>
        <dbReference type="Proteomes" id="UP000319732"/>
    </source>
</evidence>
<accession>A0A545TNL5</accession>
<keyword evidence="4 7" id="KW-0812">Transmembrane</keyword>
<evidence type="ECO:0000256" key="5">
    <source>
        <dbReference type="ARBA" id="ARBA00022989"/>
    </source>
</evidence>
<feature type="transmembrane region" description="Helical" evidence="7">
    <location>
        <begin position="289"/>
        <end position="312"/>
    </location>
</feature>
<dbReference type="PANTHER" id="PTHR30489">
    <property type="entry name" value="LIPOPROTEIN-RELEASING SYSTEM TRANSMEMBRANE PROTEIN LOLE"/>
    <property type="match status" value="1"/>
</dbReference>
<feature type="transmembrane region" description="Helical" evidence="7">
    <location>
        <begin position="21"/>
        <end position="43"/>
    </location>
</feature>
<dbReference type="AlphaFoldDB" id="A0A545TNL5"/>
<evidence type="ECO:0000256" key="3">
    <source>
        <dbReference type="ARBA" id="ARBA00022475"/>
    </source>
</evidence>
<reference evidence="10 11" key="1">
    <citation type="submission" date="2019-06" db="EMBL/GenBank/DDBJ databases">
        <title>Whole genome sequence for Cellvibrionaceae sp. R142.</title>
        <authorList>
            <person name="Wang G."/>
        </authorList>
    </citation>
    <scope>NUCLEOTIDE SEQUENCE [LARGE SCALE GENOMIC DNA]</scope>
    <source>
        <strain evidence="10 11">R142</strain>
    </source>
</reference>
<dbReference type="OrthoDB" id="9770036at2"/>
<evidence type="ECO:0000256" key="6">
    <source>
        <dbReference type="ARBA" id="ARBA00023136"/>
    </source>
</evidence>
<feature type="transmembrane region" description="Helical" evidence="7">
    <location>
        <begin position="397"/>
        <end position="415"/>
    </location>
</feature>
<dbReference type="EMBL" id="VHSG01000012">
    <property type="protein sequence ID" value="TQV78817.1"/>
    <property type="molecule type" value="Genomic_DNA"/>
</dbReference>
<gene>
    <name evidence="10" type="ORF">FKG94_12405</name>
</gene>
<organism evidence="10 11">
    <name type="scientific">Exilibacterium tricleocarpae</name>
    <dbReference type="NCBI Taxonomy" id="2591008"/>
    <lineage>
        <taxon>Bacteria</taxon>
        <taxon>Pseudomonadati</taxon>
        <taxon>Pseudomonadota</taxon>
        <taxon>Gammaproteobacteria</taxon>
        <taxon>Cellvibrionales</taxon>
        <taxon>Cellvibrionaceae</taxon>
        <taxon>Exilibacterium</taxon>
    </lineage>
</organism>
<dbReference type="GO" id="GO:0098797">
    <property type="term" value="C:plasma membrane protein complex"/>
    <property type="evidence" value="ECO:0007669"/>
    <property type="project" value="TreeGrafter"/>
</dbReference>
<evidence type="ECO:0000256" key="7">
    <source>
        <dbReference type="SAM" id="Phobius"/>
    </source>
</evidence>
<keyword evidence="6 7" id="KW-0472">Membrane</keyword>
<evidence type="ECO:0000313" key="10">
    <source>
        <dbReference type="EMBL" id="TQV78817.1"/>
    </source>
</evidence>
<comment type="subcellular location">
    <subcellularLocation>
        <location evidence="1">Cell membrane</location>
        <topology evidence="1">Multi-pass membrane protein</topology>
    </subcellularLocation>
</comment>
<evidence type="ECO:0000256" key="2">
    <source>
        <dbReference type="ARBA" id="ARBA00005236"/>
    </source>
</evidence>
<proteinExistence type="inferred from homology"/>
<keyword evidence="11" id="KW-1185">Reference proteome</keyword>
<protein>
    <submittedName>
        <fullName evidence="10">ABC transporter permease</fullName>
    </submittedName>
</protein>
<dbReference type="Proteomes" id="UP000319732">
    <property type="component" value="Unassembled WGS sequence"/>
</dbReference>
<dbReference type="GO" id="GO:0044874">
    <property type="term" value="P:lipoprotein localization to outer membrane"/>
    <property type="evidence" value="ECO:0007669"/>
    <property type="project" value="TreeGrafter"/>
</dbReference>
<dbReference type="InterPro" id="IPR003838">
    <property type="entry name" value="ABC3_permease_C"/>
</dbReference>
<name>A0A545TNL5_9GAMM</name>
<keyword evidence="5 7" id="KW-1133">Transmembrane helix</keyword>
<sequence length="430" mass="46654">MTSNLAMFVFIAWRNIWRYPIRSLLTVFALAGGLIIVILYSVLLEGMTRQMVTYATDMSTGHLQLHRRAFIDDQDLYATLPWSYLNAAETALPAASVAPRLYAAGLASAQASSTGVLIKAVDAAREPRATRLLDSVRSGTAELGPASDSTDGLPRANVVVGTQLAKNLKLQVDSELILVTQAADGSIGNGLFRVAAILKPVDTAFDRTGVLMSIDTYQSLMSLDSGFHELAVKTPDAENLGTGQALLQQTLERLAREQPLDELGGAAVVRNWREINPTISDMLKLSQSMVVVIGFIVVSLASLGMLNTMLMAVHERTHEFGILLAIGMKSRWLMVMVLIESFLLALISAAIGAALGTWLGRYLQTHGIDFSGTMPDGYDWAGMSFEPVMRGYLDPGHVVNACLIMTLVAMLSSLLPSWRTVRLKPAEVMR</sequence>
<keyword evidence="3" id="KW-1003">Cell membrane</keyword>
<comment type="caution">
    <text evidence="10">The sequence shown here is derived from an EMBL/GenBank/DDBJ whole genome shotgun (WGS) entry which is preliminary data.</text>
</comment>
<evidence type="ECO:0000259" key="8">
    <source>
        <dbReference type="Pfam" id="PF02687"/>
    </source>
</evidence>
<dbReference type="Pfam" id="PF02687">
    <property type="entry name" value="FtsX"/>
    <property type="match status" value="1"/>
</dbReference>
<dbReference type="InterPro" id="IPR025857">
    <property type="entry name" value="MacB_PCD"/>
</dbReference>
<feature type="domain" description="ABC3 transporter permease C-terminal" evidence="8">
    <location>
        <begin position="292"/>
        <end position="425"/>
    </location>
</feature>
<dbReference type="RefSeq" id="WP_142904652.1">
    <property type="nucleotide sequence ID" value="NZ_ML660093.1"/>
</dbReference>
<dbReference type="PANTHER" id="PTHR30489:SF0">
    <property type="entry name" value="LIPOPROTEIN-RELEASING SYSTEM TRANSMEMBRANE PROTEIN LOLE"/>
    <property type="match status" value="1"/>
</dbReference>
<feature type="domain" description="MacB-like periplasmic core" evidence="9">
    <location>
        <begin position="23"/>
        <end position="248"/>
    </location>
</feature>